<evidence type="ECO:0000256" key="2">
    <source>
        <dbReference type="ARBA" id="ARBA00034247"/>
    </source>
</evidence>
<dbReference type="InterPro" id="IPR050469">
    <property type="entry name" value="Diguanylate_Cyclase"/>
</dbReference>
<dbReference type="Pfam" id="PF00990">
    <property type="entry name" value="GGDEF"/>
    <property type="match status" value="1"/>
</dbReference>
<dbReference type="PANTHER" id="PTHR45138:SF9">
    <property type="entry name" value="DIGUANYLATE CYCLASE DGCM-RELATED"/>
    <property type="match status" value="1"/>
</dbReference>
<feature type="coiled-coil region" evidence="3">
    <location>
        <begin position="374"/>
        <end position="401"/>
    </location>
</feature>
<dbReference type="GO" id="GO:0043709">
    <property type="term" value="P:cell adhesion involved in single-species biofilm formation"/>
    <property type="evidence" value="ECO:0007669"/>
    <property type="project" value="TreeGrafter"/>
</dbReference>
<dbReference type="InterPro" id="IPR029787">
    <property type="entry name" value="Nucleotide_cyclase"/>
</dbReference>
<comment type="caution">
    <text evidence="6">The sequence shown here is derived from an EMBL/GenBank/DDBJ whole genome shotgun (WGS) entry which is preliminary data.</text>
</comment>
<dbReference type="Proteomes" id="UP000584325">
    <property type="component" value="Unassembled WGS sequence"/>
</dbReference>
<dbReference type="GO" id="GO:1902201">
    <property type="term" value="P:negative regulation of bacterial-type flagellum-dependent cell motility"/>
    <property type="evidence" value="ECO:0007669"/>
    <property type="project" value="TreeGrafter"/>
</dbReference>
<dbReference type="EMBL" id="JACHXS010000014">
    <property type="protein sequence ID" value="MBB3224814.1"/>
    <property type="molecule type" value="Genomic_DNA"/>
</dbReference>
<proteinExistence type="predicted"/>
<dbReference type="EC" id="2.7.7.65" evidence="1"/>
<gene>
    <name evidence="6" type="ORF">FHS02_005680</name>
</gene>
<name>A0A7W5HFF6_9BURK</name>
<feature type="domain" description="GGDEF" evidence="5">
    <location>
        <begin position="443"/>
        <end position="574"/>
    </location>
</feature>
<dbReference type="NCBIfam" id="TIGR00254">
    <property type="entry name" value="GGDEF"/>
    <property type="match status" value="1"/>
</dbReference>
<reference evidence="6 7" key="1">
    <citation type="submission" date="2020-08" db="EMBL/GenBank/DDBJ databases">
        <title>Genomic Encyclopedia of Type Strains, Phase III (KMG-III): the genomes of soil and plant-associated and newly described type strains.</title>
        <authorList>
            <person name="Whitman W."/>
        </authorList>
    </citation>
    <scope>NUCLEOTIDE SEQUENCE [LARGE SCALE GENOMIC DNA]</scope>
    <source>
        <strain evidence="6 7">CECT 7753</strain>
    </source>
</reference>
<dbReference type="CDD" id="cd01949">
    <property type="entry name" value="GGDEF"/>
    <property type="match status" value="1"/>
</dbReference>
<accession>A0A7W5HFF6</accession>
<dbReference type="SUPFAM" id="SSF55073">
    <property type="entry name" value="Nucleotide cyclase"/>
    <property type="match status" value="1"/>
</dbReference>
<dbReference type="GO" id="GO:0052621">
    <property type="term" value="F:diguanylate cyclase activity"/>
    <property type="evidence" value="ECO:0007669"/>
    <property type="project" value="UniProtKB-EC"/>
</dbReference>
<dbReference type="PANTHER" id="PTHR45138">
    <property type="entry name" value="REGULATORY COMPONENTS OF SENSORY TRANSDUCTION SYSTEM"/>
    <property type="match status" value="1"/>
</dbReference>
<evidence type="ECO:0000313" key="7">
    <source>
        <dbReference type="Proteomes" id="UP000584325"/>
    </source>
</evidence>
<evidence type="ECO:0000256" key="1">
    <source>
        <dbReference type="ARBA" id="ARBA00012528"/>
    </source>
</evidence>
<comment type="catalytic activity">
    <reaction evidence="2">
        <text>2 GTP = 3',3'-c-di-GMP + 2 diphosphate</text>
        <dbReference type="Rhea" id="RHEA:24898"/>
        <dbReference type="ChEBI" id="CHEBI:33019"/>
        <dbReference type="ChEBI" id="CHEBI:37565"/>
        <dbReference type="ChEBI" id="CHEBI:58805"/>
        <dbReference type="EC" id="2.7.7.65"/>
    </reaction>
</comment>
<evidence type="ECO:0000256" key="3">
    <source>
        <dbReference type="SAM" id="Coils"/>
    </source>
</evidence>
<dbReference type="Gene3D" id="3.30.70.270">
    <property type="match status" value="1"/>
</dbReference>
<dbReference type="PROSITE" id="PS50887">
    <property type="entry name" value="GGDEF"/>
    <property type="match status" value="1"/>
</dbReference>
<dbReference type="RefSeq" id="WP_229422659.1">
    <property type="nucleotide sequence ID" value="NZ_CP040017.1"/>
</dbReference>
<keyword evidence="4" id="KW-0472">Membrane</keyword>
<sequence>MHFTLPLAPSSRLYRLIAGCWLAAVLALVLLPTHAAQAMTGAVTEAVAERRVLVLYSLGPDTMSNWQRLLHDGMYDELGKRGAAAMPVIHEERLDAIRVGADAATAGMAPYLRSKYARVKFDLVVTEGQVAAMFLGEHPDLFPGARRFYVNYGHTGWQPPDGTPIAVHPDFDRAVGIVARTAPDVRHLVVIGDSSPRVQRWITAIRAAAARHAGELTFEYWTGEDFDQVARKLSTLDRHSALLLLAAGLNDKAGRLDPHDMAHRIAAASPVPVFTHLDSLVLPGMVGGYVVSGEGIGRVIARILVDARTDDIPLQRYVFDAPTVARFKLRNLPPEAKLLNRPDSVWERYRWQIVSGITLIVLQGALISALVVALRDRRRTLAALNDERDHLEERVQRRTLELRTANTQLEQLATTDPLTGIANRRKMTEQIVAEQERARRFGHPVSVLMVDIDFFKRINDTFGHDTGDHAIVAVANLLAESLRVIDTAARFGGEEFVVLLPETEEAVAAVAAERLRAAAAALRLHSEDGSEVTLTISIGVASAIAGDTPSTLLMRADQALYRAKQEGRDRVVRF</sequence>
<dbReference type="SMART" id="SM00267">
    <property type="entry name" value="GGDEF"/>
    <property type="match status" value="1"/>
</dbReference>
<protein>
    <recommendedName>
        <fullName evidence="1">diguanylate cyclase</fullName>
        <ecNumber evidence="1">2.7.7.65</ecNumber>
    </recommendedName>
</protein>
<evidence type="ECO:0000256" key="4">
    <source>
        <dbReference type="SAM" id="Phobius"/>
    </source>
</evidence>
<feature type="transmembrane region" description="Helical" evidence="4">
    <location>
        <begin position="351"/>
        <end position="374"/>
    </location>
</feature>
<dbReference type="FunFam" id="3.30.70.270:FF:000001">
    <property type="entry name" value="Diguanylate cyclase domain protein"/>
    <property type="match status" value="1"/>
</dbReference>
<dbReference type="InterPro" id="IPR043128">
    <property type="entry name" value="Rev_trsase/Diguanyl_cyclase"/>
</dbReference>
<keyword evidence="4" id="KW-1133">Transmembrane helix</keyword>
<dbReference type="GO" id="GO:0005886">
    <property type="term" value="C:plasma membrane"/>
    <property type="evidence" value="ECO:0007669"/>
    <property type="project" value="TreeGrafter"/>
</dbReference>
<dbReference type="Gene3D" id="3.40.50.2300">
    <property type="match status" value="1"/>
</dbReference>
<evidence type="ECO:0000313" key="6">
    <source>
        <dbReference type="EMBL" id="MBB3224814.1"/>
    </source>
</evidence>
<dbReference type="InterPro" id="IPR000160">
    <property type="entry name" value="GGDEF_dom"/>
</dbReference>
<keyword evidence="3" id="KW-0175">Coiled coil</keyword>
<organism evidence="6 7">
    <name type="scientific">Pseudoduganella umbonata</name>
    <dbReference type="NCBI Taxonomy" id="864828"/>
    <lineage>
        <taxon>Bacteria</taxon>
        <taxon>Pseudomonadati</taxon>
        <taxon>Pseudomonadota</taxon>
        <taxon>Betaproteobacteria</taxon>
        <taxon>Burkholderiales</taxon>
        <taxon>Oxalobacteraceae</taxon>
        <taxon>Telluria group</taxon>
        <taxon>Pseudoduganella</taxon>
    </lineage>
</organism>
<keyword evidence="4" id="KW-0812">Transmembrane</keyword>
<evidence type="ECO:0000259" key="5">
    <source>
        <dbReference type="PROSITE" id="PS50887"/>
    </source>
</evidence>
<dbReference type="AlphaFoldDB" id="A0A7W5HFF6"/>